<keyword evidence="3" id="KW-0804">Transcription</keyword>
<dbReference type="Gene3D" id="1.10.10.60">
    <property type="entry name" value="Homeodomain-like"/>
    <property type="match status" value="1"/>
</dbReference>
<evidence type="ECO:0000256" key="1">
    <source>
        <dbReference type="ARBA" id="ARBA00023015"/>
    </source>
</evidence>
<dbReference type="PRINTS" id="PR00032">
    <property type="entry name" value="HTHARAC"/>
</dbReference>
<dbReference type="InterPro" id="IPR009057">
    <property type="entry name" value="Homeodomain-like_sf"/>
</dbReference>
<feature type="domain" description="HTH araC/xylS-type" evidence="4">
    <location>
        <begin position="183"/>
        <end position="281"/>
    </location>
</feature>
<dbReference type="InterPro" id="IPR018060">
    <property type="entry name" value="HTH_AraC"/>
</dbReference>
<keyword evidence="6" id="KW-1185">Reference proteome</keyword>
<dbReference type="RefSeq" id="WP_310098736.1">
    <property type="nucleotide sequence ID" value="NZ_JAVDUU010000003.1"/>
</dbReference>
<name>A0ABU1TEJ0_9SPHI</name>
<accession>A0ABU1TEJ0</accession>
<proteinExistence type="predicted"/>
<dbReference type="SMART" id="SM00342">
    <property type="entry name" value="HTH_ARAC"/>
    <property type="match status" value="1"/>
</dbReference>
<evidence type="ECO:0000256" key="3">
    <source>
        <dbReference type="ARBA" id="ARBA00023163"/>
    </source>
</evidence>
<keyword evidence="1" id="KW-0805">Transcription regulation</keyword>
<dbReference type="InterPro" id="IPR020449">
    <property type="entry name" value="Tscrpt_reg_AraC-type_HTH"/>
</dbReference>
<evidence type="ECO:0000313" key="6">
    <source>
        <dbReference type="Proteomes" id="UP001247620"/>
    </source>
</evidence>
<keyword evidence="2" id="KW-0238">DNA-binding</keyword>
<comment type="caution">
    <text evidence="5">The sequence shown here is derived from an EMBL/GenBank/DDBJ whole genome shotgun (WGS) entry which is preliminary data.</text>
</comment>
<dbReference type="InterPro" id="IPR037923">
    <property type="entry name" value="HTH-like"/>
</dbReference>
<dbReference type="PROSITE" id="PS01124">
    <property type="entry name" value="HTH_ARAC_FAMILY_2"/>
    <property type="match status" value="1"/>
</dbReference>
<dbReference type="PANTHER" id="PTHR43280:SF32">
    <property type="entry name" value="TRANSCRIPTIONAL REGULATORY PROTEIN"/>
    <property type="match status" value="1"/>
</dbReference>
<reference evidence="5 6" key="1">
    <citation type="submission" date="2023-07" db="EMBL/GenBank/DDBJ databases">
        <title>Sorghum-associated microbial communities from plants grown in Nebraska, USA.</title>
        <authorList>
            <person name="Schachtman D."/>
        </authorList>
    </citation>
    <scope>NUCLEOTIDE SEQUENCE [LARGE SCALE GENOMIC DNA]</scope>
    <source>
        <strain evidence="5 6">3262</strain>
    </source>
</reference>
<gene>
    <name evidence="5" type="ORF">J2W55_003678</name>
</gene>
<dbReference type="EMBL" id="JAVDUU010000003">
    <property type="protein sequence ID" value="MDR6943825.1"/>
    <property type="molecule type" value="Genomic_DNA"/>
</dbReference>
<dbReference type="SUPFAM" id="SSF51215">
    <property type="entry name" value="Regulatory protein AraC"/>
    <property type="match status" value="1"/>
</dbReference>
<protein>
    <submittedName>
        <fullName evidence="5">AraC-like DNA-binding protein</fullName>
    </submittedName>
</protein>
<organism evidence="5 6">
    <name type="scientific">Mucilaginibacter pocheonensis</name>
    <dbReference type="NCBI Taxonomy" id="398050"/>
    <lineage>
        <taxon>Bacteria</taxon>
        <taxon>Pseudomonadati</taxon>
        <taxon>Bacteroidota</taxon>
        <taxon>Sphingobacteriia</taxon>
        <taxon>Sphingobacteriales</taxon>
        <taxon>Sphingobacteriaceae</taxon>
        <taxon>Mucilaginibacter</taxon>
    </lineage>
</organism>
<dbReference type="Pfam" id="PF12833">
    <property type="entry name" value="HTH_18"/>
    <property type="match status" value="1"/>
</dbReference>
<dbReference type="PANTHER" id="PTHR43280">
    <property type="entry name" value="ARAC-FAMILY TRANSCRIPTIONAL REGULATOR"/>
    <property type="match status" value="1"/>
</dbReference>
<sequence>MKVRSFNPGNVLEDMLMPEIDISHFTNVEAADPVNLPHRDSDYVFLFQKMGYLSLMVDDKLIEMKDRSVFFILPGQLRYHVDSKTDTWVLAVNASLLQEVLRLKLNEHYYRNQAVSISKKKAERFTQCMSFLAEELLDPNYKLCKMAVRKGLTDVISGMITEEYVIATSVLQGEHSRFSEITREFKELLLNNFKKMRKPGEYADALSLSVPYLNQVIKSSTGFTVSYWIQKMIMNEARVLLSSTLNPVKDIAHELGYLDQAYFSRIFSKTQGLSPQQYRLSKQQQLPDTEL</sequence>
<dbReference type="SUPFAM" id="SSF46689">
    <property type="entry name" value="Homeodomain-like"/>
    <property type="match status" value="1"/>
</dbReference>
<evidence type="ECO:0000256" key="2">
    <source>
        <dbReference type="ARBA" id="ARBA00023125"/>
    </source>
</evidence>
<dbReference type="Proteomes" id="UP001247620">
    <property type="component" value="Unassembled WGS sequence"/>
</dbReference>
<evidence type="ECO:0000313" key="5">
    <source>
        <dbReference type="EMBL" id="MDR6943825.1"/>
    </source>
</evidence>
<evidence type="ECO:0000259" key="4">
    <source>
        <dbReference type="PROSITE" id="PS01124"/>
    </source>
</evidence>